<dbReference type="PIRSF" id="PIRSF015582">
    <property type="entry name" value="Cit_lyase_B"/>
    <property type="match status" value="1"/>
</dbReference>
<dbReference type="InterPro" id="IPR005000">
    <property type="entry name" value="Aldolase/citrate-lyase_domain"/>
</dbReference>
<evidence type="ECO:0000313" key="9">
    <source>
        <dbReference type="Proteomes" id="UP000671879"/>
    </source>
</evidence>
<dbReference type="KEGG" id="aram:KAR29_04065"/>
<protein>
    <submittedName>
        <fullName evidence="7">HpcH/HpaI aldolase/citrate lyase family protein</fullName>
    </submittedName>
</protein>
<dbReference type="GO" id="GO:0000287">
    <property type="term" value="F:magnesium ion binding"/>
    <property type="evidence" value="ECO:0007669"/>
    <property type="project" value="TreeGrafter"/>
</dbReference>
<dbReference type="PANTHER" id="PTHR32308:SF10">
    <property type="entry name" value="CITRATE LYASE SUBUNIT BETA"/>
    <property type="match status" value="1"/>
</dbReference>
<dbReference type="EMBL" id="CP072943">
    <property type="protein sequence ID" value="QTX32054.1"/>
    <property type="molecule type" value="Genomic_DNA"/>
</dbReference>
<evidence type="ECO:0000256" key="1">
    <source>
        <dbReference type="ARBA" id="ARBA00001946"/>
    </source>
</evidence>
<keyword evidence="7" id="KW-0456">Lyase</keyword>
<name>A0A9Q7ACU2_9BACT</name>
<evidence type="ECO:0000256" key="2">
    <source>
        <dbReference type="ARBA" id="ARBA00022723"/>
    </source>
</evidence>
<dbReference type="InterPro" id="IPR011206">
    <property type="entry name" value="Citrate_lyase_beta/mcl1/mcl2"/>
</dbReference>
<dbReference type="GO" id="GO:0006107">
    <property type="term" value="P:oxaloacetate metabolic process"/>
    <property type="evidence" value="ECO:0007669"/>
    <property type="project" value="TreeGrafter"/>
</dbReference>
<evidence type="ECO:0000256" key="5">
    <source>
        <dbReference type="PIRSR" id="PIRSR015582-2"/>
    </source>
</evidence>
<dbReference type="AlphaFoldDB" id="A0A9Q7ACU2"/>
<keyword evidence="2 5" id="KW-0479">Metal-binding</keyword>
<dbReference type="PANTHER" id="PTHR32308">
    <property type="entry name" value="LYASE BETA SUBUNIT, PUTATIVE (AFU_ORTHOLOGUE AFUA_4G13030)-RELATED"/>
    <property type="match status" value="1"/>
</dbReference>
<feature type="binding site" evidence="5">
    <location>
        <position position="128"/>
    </location>
    <ligand>
        <name>Mg(2+)</name>
        <dbReference type="ChEBI" id="CHEBI:18420"/>
    </ligand>
</feature>
<evidence type="ECO:0000259" key="6">
    <source>
        <dbReference type="Pfam" id="PF03328"/>
    </source>
</evidence>
<reference evidence="9" key="1">
    <citation type="submission" date="2021-04" db="EMBL/GenBank/DDBJ databases">
        <title>A novel Synergistetes isolate from a pyrite-forming mixed culture.</title>
        <authorList>
            <person name="Bunk B."/>
            <person name="Sproer C."/>
            <person name="Spring S."/>
            <person name="Pester M."/>
        </authorList>
    </citation>
    <scope>NUCLEOTIDE SEQUENCE [LARGE SCALE GENOMIC DNA]</scope>
    <source>
        <strain evidence="9">J.5.4.2-T.3.5.2</strain>
    </source>
</reference>
<evidence type="ECO:0000313" key="8">
    <source>
        <dbReference type="EMBL" id="QTX33084.1"/>
    </source>
</evidence>
<dbReference type="InterPro" id="IPR040442">
    <property type="entry name" value="Pyrv_kinase-like_dom_sf"/>
</dbReference>
<dbReference type="GO" id="GO:0016829">
    <property type="term" value="F:lyase activity"/>
    <property type="evidence" value="ECO:0007669"/>
    <property type="project" value="UniProtKB-KW"/>
</dbReference>
<dbReference type="EMBL" id="CP072943">
    <property type="protein sequence ID" value="QTX33084.1"/>
    <property type="molecule type" value="Genomic_DNA"/>
</dbReference>
<organism evidence="7 9">
    <name type="scientific">Aminithiophilus ramosus</name>
    <dbReference type="NCBI Taxonomy" id="3029084"/>
    <lineage>
        <taxon>Bacteria</taxon>
        <taxon>Thermotogati</taxon>
        <taxon>Synergistota</taxon>
        <taxon>Synergistia</taxon>
        <taxon>Synergistales</taxon>
        <taxon>Aminithiophilaceae</taxon>
        <taxon>Aminithiophilus</taxon>
    </lineage>
</organism>
<feature type="binding site" evidence="5">
    <location>
        <position position="155"/>
    </location>
    <ligand>
        <name>Mg(2+)</name>
        <dbReference type="ChEBI" id="CHEBI:18420"/>
    </ligand>
</feature>
<dbReference type="RefSeq" id="WP_274373261.1">
    <property type="nucleotide sequence ID" value="NZ_CP072943.1"/>
</dbReference>
<dbReference type="Gene3D" id="3.20.20.60">
    <property type="entry name" value="Phosphoenolpyruvate-binding domains"/>
    <property type="match status" value="1"/>
</dbReference>
<dbReference type="SUPFAM" id="SSF51621">
    <property type="entry name" value="Phosphoenolpyruvate/pyruvate domain"/>
    <property type="match status" value="1"/>
</dbReference>
<comment type="cofactor">
    <cofactor evidence="1">
        <name>Mg(2+)</name>
        <dbReference type="ChEBI" id="CHEBI:18420"/>
    </cofactor>
</comment>
<dbReference type="InterPro" id="IPR015813">
    <property type="entry name" value="Pyrv/PenolPyrv_kinase-like_dom"/>
</dbReference>
<accession>A0A9Q7ACU2</accession>
<feature type="domain" description="HpcH/HpaI aldolase/citrate lyase" evidence="6">
    <location>
        <begin position="4"/>
        <end position="223"/>
    </location>
</feature>
<keyword evidence="3 5" id="KW-0460">Magnesium</keyword>
<dbReference type="Proteomes" id="UP000671879">
    <property type="component" value="Chromosome"/>
</dbReference>
<dbReference type="Pfam" id="PF03328">
    <property type="entry name" value="HpcH_HpaI"/>
    <property type="match status" value="1"/>
</dbReference>
<sequence length="290" mass="30960">MRLRSMLYIPGNSPAMIQQAPVFGADSILLDLEDAVALSEKDSARDLVCAFLKGLDFGTVVVTVRLNGSDTPFFDGDLRAVIPCRPAAVRLPKCSSPQDVLACDALMAELERESGLDVGTVKLHAMIETARGLSNAQAIADCCPRVTALTLGGQDLTADMGVRKTREGKELFTARTLVALAARAAGIDAFDTVWTDVNDNEGLLEETKAVVGLGFSGKAAIHPGQIEWIHKAFVPEAKEIVRARRIVEAAQAAEAEGRGVVSVDGRMVDAPVVKRALHTLEMARLAEEVL</sequence>
<feature type="binding site" evidence="4">
    <location>
        <position position="65"/>
    </location>
    <ligand>
        <name>substrate</name>
    </ligand>
</feature>
<proteinExistence type="predicted"/>
<evidence type="ECO:0000256" key="3">
    <source>
        <dbReference type="ARBA" id="ARBA00022842"/>
    </source>
</evidence>
<evidence type="ECO:0000256" key="4">
    <source>
        <dbReference type="PIRSR" id="PIRSR015582-1"/>
    </source>
</evidence>
<reference evidence="7" key="2">
    <citation type="journal article" date="2023" name="Int. J. Syst. Evol. Microbiol.">
        <title>&lt;i&gt;Aminithiophilus ramosus&lt;/i&gt; gen. nov., sp. nov., a sulphur-reducing bacterium isolated from a pyrite-forming enrichment culture, and taxonomic revision of the family &lt;i&gt;Synergistaceae&lt;/i&gt;.</title>
        <authorList>
            <person name="Pradel N."/>
            <person name="Fardeau M.L."/>
            <person name="Bunk B."/>
            <person name="Sproer C."/>
            <person name="Boedeker C."/>
            <person name="Wolf J."/>
            <person name="Neumann-Schaal M."/>
            <person name="Pester M."/>
            <person name="Spring S."/>
        </authorList>
    </citation>
    <scope>NUCLEOTIDE SEQUENCE</scope>
    <source>
        <strain evidence="7">J.5.4.2-T.3.5.2</strain>
    </source>
</reference>
<evidence type="ECO:0000313" key="7">
    <source>
        <dbReference type="EMBL" id="QTX32054.1"/>
    </source>
</evidence>
<keyword evidence="9" id="KW-1185">Reference proteome</keyword>
<feature type="binding site" evidence="4">
    <location>
        <position position="128"/>
    </location>
    <ligand>
        <name>substrate</name>
    </ligand>
</feature>
<dbReference type="KEGG" id="aram:KAR29_12180"/>
<gene>
    <name evidence="8" type="ORF">KAR29_04065</name>
    <name evidence="7" type="ORF">KAR29_12180</name>
</gene>